<evidence type="ECO:0000313" key="2">
    <source>
        <dbReference type="EMBL" id="GFF18552.1"/>
    </source>
</evidence>
<gene>
    <name evidence="2" type="ORF">ATEIFO6365_0008049600</name>
</gene>
<organism evidence="2 3">
    <name type="scientific">Aspergillus terreus</name>
    <dbReference type="NCBI Taxonomy" id="33178"/>
    <lineage>
        <taxon>Eukaryota</taxon>
        <taxon>Fungi</taxon>
        <taxon>Dikarya</taxon>
        <taxon>Ascomycota</taxon>
        <taxon>Pezizomycotina</taxon>
        <taxon>Eurotiomycetes</taxon>
        <taxon>Eurotiomycetidae</taxon>
        <taxon>Eurotiales</taxon>
        <taxon>Aspergillaceae</taxon>
        <taxon>Aspergillus</taxon>
        <taxon>Aspergillus subgen. Circumdati</taxon>
    </lineage>
</organism>
<feature type="compositionally biased region" description="Low complexity" evidence="1">
    <location>
        <begin position="124"/>
        <end position="144"/>
    </location>
</feature>
<protein>
    <submittedName>
        <fullName evidence="2">Uncharacterized protein</fullName>
    </submittedName>
</protein>
<evidence type="ECO:0000256" key="1">
    <source>
        <dbReference type="SAM" id="MobiDB-lite"/>
    </source>
</evidence>
<keyword evidence="3" id="KW-1185">Reference proteome</keyword>
<name>A0A5M3Z7X9_ASPTE</name>
<evidence type="ECO:0000313" key="3">
    <source>
        <dbReference type="Proteomes" id="UP000452235"/>
    </source>
</evidence>
<feature type="compositionally biased region" description="Pro residues" evidence="1">
    <location>
        <begin position="49"/>
        <end position="64"/>
    </location>
</feature>
<dbReference type="OrthoDB" id="3921745at2759"/>
<dbReference type="Proteomes" id="UP000452235">
    <property type="component" value="Unassembled WGS sequence"/>
</dbReference>
<dbReference type="AlphaFoldDB" id="A0A5M3Z7X9"/>
<accession>A0A5M3Z7X9</accession>
<dbReference type="VEuPathDB" id="FungiDB:ATEG_06759"/>
<dbReference type="EMBL" id="BLJY01000008">
    <property type="protein sequence ID" value="GFF18552.1"/>
    <property type="molecule type" value="Genomic_DNA"/>
</dbReference>
<sequence>METLNSHAGYMPSSRQSRMAIDSLLNPPDHHHYENPSKPMVIKTDRHYAPPPPPYSPLYPPSPNRPHHHHHHLYSPYSDSSSSHLPSYRDSPHHHHHHHSSFLPYRPRSAESSPGAYSRDRYDSVSSSSSNAAPAASVSGSSASAERRRPPRPKYEEEEMYFIWYHRVDLCQEWKEVRESFNRQFPHRQRRGFQGIQCKFYRFIKEKKCPTLREQRRLRDGDFLRDGGAAAALVDSANPRFGVVEWAGVWYPWMREDKEQVLARRISH</sequence>
<feature type="compositionally biased region" description="Low complexity" evidence="1">
    <location>
        <begin position="74"/>
        <end position="89"/>
    </location>
</feature>
<reference evidence="2 3" key="1">
    <citation type="submission" date="2020-01" db="EMBL/GenBank/DDBJ databases">
        <title>Aspergillus terreus IFO 6365 whole genome shotgun sequence.</title>
        <authorList>
            <person name="Kanamasa S."/>
            <person name="Takahashi H."/>
        </authorList>
    </citation>
    <scope>NUCLEOTIDE SEQUENCE [LARGE SCALE GENOMIC DNA]</scope>
    <source>
        <strain evidence="2 3">IFO 6365</strain>
    </source>
</reference>
<feature type="region of interest" description="Disordered" evidence="1">
    <location>
        <begin position="1"/>
        <end position="152"/>
    </location>
</feature>
<proteinExistence type="predicted"/>
<comment type="caution">
    <text evidence="2">The sequence shown here is derived from an EMBL/GenBank/DDBJ whole genome shotgun (WGS) entry which is preliminary data.</text>
</comment>